<dbReference type="SUPFAM" id="SSF54593">
    <property type="entry name" value="Glyoxalase/Bleomycin resistance protein/Dihydroxybiphenyl dioxygenase"/>
    <property type="match status" value="1"/>
</dbReference>
<dbReference type="PROSITE" id="PS51819">
    <property type="entry name" value="VOC"/>
    <property type="match status" value="1"/>
</dbReference>
<dbReference type="Pfam" id="PF00903">
    <property type="entry name" value="Glyoxalase"/>
    <property type="match status" value="1"/>
</dbReference>
<protein>
    <recommendedName>
        <fullName evidence="1">VOC domain-containing protein</fullName>
    </recommendedName>
</protein>
<evidence type="ECO:0000313" key="3">
    <source>
        <dbReference type="Proteomes" id="UP000290288"/>
    </source>
</evidence>
<dbReference type="Gene3D" id="3.10.180.10">
    <property type="entry name" value="2,3-Dihydroxybiphenyl 1,2-Dioxygenase, domain 1"/>
    <property type="match status" value="1"/>
</dbReference>
<dbReference type="InterPro" id="IPR037523">
    <property type="entry name" value="VOC_core"/>
</dbReference>
<evidence type="ECO:0000313" key="2">
    <source>
        <dbReference type="EMBL" id="RXW15555.1"/>
    </source>
</evidence>
<accession>A0A4Q2DAZ1</accession>
<sequence length="158" mass="17576">MPSRSAPLIRSDTLSLVTVMCDNVPQAAQFYVGILGFNLKCDEVINGERLVVATPPNLVEFTPCASLRFREAKTQKDKAAVGNQAGDAVFLQVECDDWDTLYDRLKTMGVQFVGGKKDPREEKQYRVVTVFDPMGNKVNIIERTTTTLGKVFMMDVGH</sequence>
<dbReference type="InterPro" id="IPR029068">
    <property type="entry name" value="Glyas_Bleomycin-R_OHBP_Dase"/>
</dbReference>
<keyword evidence="3" id="KW-1185">Reference proteome</keyword>
<dbReference type="PANTHER" id="PTHR36437">
    <property type="entry name" value="GLYOXALASE/BLEOMYCIN RESISTANCE PROTEIN/DIOXYGENASE"/>
    <property type="match status" value="1"/>
</dbReference>
<dbReference type="AlphaFoldDB" id="A0A4Q2DAZ1"/>
<organism evidence="2 3">
    <name type="scientific">Candolleomyces aberdarensis</name>
    <dbReference type="NCBI Taxonomy" id="2316362"/>
    <lineage>
        <taxon>Eukaryota</taxon>
        <taxon>Fungi</taxon>
        <taxon>Dikarya</taxon>
        <taxon>Basidiomycota</taxon>
        <taxon>Agaricomycotina</taxon>
        <taxon>Agaricomycetes</taxon>
        <taxon>Agaricomycetidae</taxon>
        <taxon>Agaricales</taxon>
        <taxon>Agaricineae</taxon>
        <taxon>Psathyrellaceae</taxon>
        <taxon>Candolleomyces</taxon>
    </lineage>
</organism>
<dbReference type="EMBL" id="SDEE01000539">
    <property type="protein sequence ID" value="RXW15555.1"/>
    <property type="molecule type" value="Genomic_DNA"/>
</dbReference>
<comment type="caution">
    <text evidence="2">The sequence shown here is derived from an EMBL/GenBank/DDBJ whole genome shotgun (WGS) entry which is preliminary data.</text>
</comment>
<proteinExistence type="predicted"/>
<dbReference type="Proteomes" id="UP000290288">
    <property type="component" value="Unassembled WGS sequence"/>
</dbReference>
<dbReference type="OrthoDB" id="10261104at2759"/>
<name>A0A4Q2DAZ1_9AGAR</name>
<evidence type="ECO:0000259" key="1">
    <source>
        <dbReference type="PROSITE" id="PS51819"/>
    </source>
</evidence>
<dbReference type="InterPro" id="IPR004360">
    <property type="entry name" value="Glyas_Fos-R_dOase_dom"/>
</dbReference>
<dbReference type="PANTHER" id="PTHR36437:SF2">
    <property type="entry name" value="GLYOXALASE_BLEOMYCIN RESISTANCE PROTEIN_DIOXYGENASE"/>
    <property type="match status" value="1"/>
</dbReference>
<feature type="domain" description="VOC" evidence="1">
    <location>
        <begin position="13"/>
        <end position="143"/>
    </location>
</feature>
<reference evidence="2 3" key="1">
    <citation type="submission" date="2019-01" db="EMBL/GenBank/DDBJ databases">
        <title>Draft genome sequence of Psathyrella aberdarensis IHI B618.</title>
        <authorList>
            <person name="Buettner E."/>
            <person name="Kellner H."/>
        </authorList>
    </citation>
    <scope>NUCLEOTIDE SEQUENCE [LARGE SCALE GENOMIC DNA]</scope>
    <source>
        <strain evidence="2 3">IHI B618</strain>
    </source>
</reference>
<gene>
    <name evidence="2" type="ORF">EST38_g10297</name>
</gene>